<keyword evidence="12" id="KW-1185">Reference proteome</keyword>
<sequence>MFPDHIRNHMISMIAEFTGTFMFLFFAFGIADIANLNLASEGLTSSNSQIILISFGFGFGVMVNVMCFYRISGGQLNPCVSLGLALVGAITPVRFLLNAISQLVAGMAAAGAISAMIPGPVNFYNTLGHGTSRTQGLFMEMFFTALLVMTVLLTAVEKSRFTYMAPLAIGYSLFIGHLLGVGTSGAGINPARSLGPCVAARYFPTYHWIYWVGPILGSFLAAGLWHLLQILDYTTCNPGQDDDGIAKKEN</sequence>
<protein>
    <recommendedName>
        <fullName evidence="13">Aquaporin</fullName>
    </recommendedName>
</protein>
<reference evidence="12" key="1">
    <citation type="submission" date="2016-02" db="EMBL/GenBank/DDBJ databases">
        <title>Comparative genomics of biotechnologically important yeasts.</title>
        <authorList>
            <consortium name="DOE Joint Genome Institute"/>
            <person name="Riley R."/>
            <person name="Haridas S."/>
            <person name="Wolfe K.H."/>
            <person name="Lopes M.R."/>
            <person name="Hittinger C.T."/>
            <person name="Goker M."/>
            <person name="Salamov A."/>
            <person name="Wisecaver J."/>
            <person name="Long T.M."/>
            <person name="Aerts A.L."/>
            <person name="Barry K."/>
            <person name="Choi C."/>
            <person name="Clum A."/>
            <person name="Coughlan A.Y."/>
            <person name="Deshpande S."/>
            <person name="Douglass A.P."/>
            <person name="Hanson S.J."/>
            <person name="Klenk H.-P."/>
            <person name="Labutti K."/>
            <person name="Lapidus A."/>
            <person name="Lindquist E."/>
            <person name="Lipzen A."/>
            <person name="Meier-Kolthoff J.P."/>
            <person name="Ohm R.A."/>
            <person name="Otillar R.P."/>
            <person name="Pangilinan J."/>
            <person name="Peng Y."/>
            <person name="Rokas A."/>
            <person name="Rosa C.A."/>
            <person name="Scheuner C."/>
            <person name="Sibirny A.A."/>
            <person name="Slot J.C."/>
            <person name="Stielow J.B."/>
            <person name="Sun H."/>
            <person name="Kurtzman C.P."/>
            <person name="Blackwell M."/>
            <person name="Jeffries T.W."/>
            <person name="Grigoriev I.V."/>
        </authorList>
    </citation>
    <scope>NUCLEOTIDE SEQUENCE [LARGE SCALE GENOMIC DNA]</scope>
    <source>
        <strain evidence="12">NRRL Y-17796</strain>
    </source>
</reference>
<dbReference type="SUPFAM" id="SSF81338">
    <property type="entry name" value="Aquaporin-like"/>
    <property type="match status" value="1"/>
</dbReference>
<evidence type="ECO:0000256" key="4">
    <source>
        <dbReference type="ARBA" id="ARBA00022448"/>
    </source>
</evidence>
<dbReference type="FunFam" id="1.20.1080.10:FF:000014">
    <property type="entry name" value="Aquaporin 1"/>
    <property type="match status" value="1"/>
</dbReference>
<feature type="transmembrane region" description="Helical" evidence="10">
    <location>
        <begin position="12"/>
        <end position="30"/>
    </location>
</feature>
<dbReference type="InterPro" id="IPR034294">
    <property type="entry name" value="Aquaporin_transptr"/>
</dbReference>
<dbReference type="PANTHER" id="PTHR19139:SF199">
    <property type="entry name" value="MIP17260P"/>
    <property type="match status" value="1"/>
</dbReference>
<dbReference type="InterPro" id="IPR023271">
    <property type="entry name" value="Aquaporin-like"/>
</dbReference>
<comment type="similarity">
    <text evidence="3 9">Belongs to the MIP/aquaporin (TC 1.A.8) family.</text>
</comment>
<name>A0A1E4TE44_9ASCO</name>
<dbReference type="PRINTS" id="PR00783">
    <property type="entry name" value="MINTRINSICP"/>
</dbReference>
<keyword evidence="8 10" id="KW-0472">Membrane</keyword>
<feature type="transmembrane region" description="Helical" evidence="10">
    <location>
        <begin position="50"/>
        <end position="69"/>
    </location>
</feature>
<evidence type="ECO:0000256" key="9">
    <source>
        <dbReference type="RuleBase" id="RU000477"/>
    </source>
</evidence>
<dbReference type="GO" id="GO:0005886">
    <property type="term" value="C:plasma membrane"/>
    <property type="evidence" value="ECO:0007669"/>
    <property type="project" value="UniProtKB-SubCell"/>
</dbReference>
<evidence type="ECO:0000256" key="6">
    <source>
        <dbReference type="ARBA" id="ARBA00022737"/>
    </source>
</evidence>
<proteinExistence type="inferred from homology"/>
<evidence type="ECO:0000256" key="7">
    <source>
        <dbReference type="ARBA" id="ARBA00022989"/>
    </source>
</evidence>
<dbReference type="EMBL" id="KV453842">
    <property type="protein sequence ID" value="ODV89973.1"/>
    <property type="molecule type" value="Genomic_DNA"/>
</dbReference>
<feature type="transmembrane region" description="Helical" evidence="10">
    <location>
        <begin position="168"/>
        <end position="188"/>
    </location>
</feature>
<keyword evidence="5 9" id="KW-0812">Transmembrane</keyword>
<evidence type="ECO:0000256" key="8">
    <source>
        <dbReference type="ARBA" id="ARBA00023136"/>
    </source>
</evidence>
<dbReference type="GO" id="GO:0005789">
    <property type="term" value="C:endoplasmic reticulum membrane"/>
    <property type="evidence" value="ECO:0007669"/>
    <property type="project" value="UniProtKB-SubCell"/>
</dbReference>
<gene>
    <name evidence="11" type="ORF">CANCADRAFT_24920</name>
</gene>
<comment type="subcellular location">
    <subcellularLocation>
        <location evidence="2">Cell membrane</location>
        <topology evidence="2">Multi-pass membrane protein</topology>
    </subcellularLocation>
    <subcellularLocation>
        <location evidence="1">Endoplasmic reticulum membrane</location>
        <topology evidence="1">Multi-pass membrane protein</topology>
    </subcellularLocation>
</comment>
<dbReference type="Proteomes" id="UP000095023">
    <property type="component" value="Unassembled WGS sequence"/>
</dbReference>
<evidence type="ECO:0000313" key="12">
    <source>
        <dbReference type="Proteomes" id="UP000095023"/>
    </source>
</evidence>
<evidence type="ECO:0000256" key="5">
    <source>
        <dbReference type="ARBA" id="ARBA00022692"/>
    </source>
</evidence>
<evidence type="ECO:0000256" key="2">
    <source>
        <dbReference type="ARBA" id="ARBA00004651"/>
    </source>
</evidence>
<dbReference type="Gene3D" id="1.20.1080.10">
    <property type="entry name" value="Glycerol uptake facilitator protein"/>
    <property type="match status" value="1"/>
</dbReference>
<feature type="transmembrane region" description="Helical" evidence="10">
    <location>
        <begin position="208"/>
        <end position="228"/>
    </location>
</feature>
<evidence type="ECO:0000313" key="11">
    <source>
        <dbReference type="EMBL" id="ODV89973.1"/>
    </source>
</evidence>
<dbReference type="GO" id="GO:0015250">
    <property type="term" value="F:water channel activity"/>
    <property type="evidence" value="ECO:0007669"/>
    <property type="project" value="TreeGrafter"/>
</dbReference>
<dbReference type="AlphaFoldDB" id="A0A1E4TE44"/>
<keyword evidence="4 9" id="KW-0813">Transport</keyword>
<organism evidence="11 12">
    <name type="scientific">Tortispora caseinolytica NRRL Y-17796</name>
    <dbReference type="NCBI Taxonomy" id="767744"/>
    <lineage>
        <taxon>Eukaryota</taxon>
        <taxon>Fungi</taxon>
        <taxon>Dikarya</taxon>
        <taxon>Ascomycota</taxon>
        <taxon>Saccharomycotina</taxon>
        <taxon>Trigonopsidomycetes</taxon>
        <taxon>Trigonopsidales</taxon>
        <taxon>Trigonopsidaceae</taxon>
        <taxon>Tortispora</taxon>
    </lineage>
</organism>
<dbReference type="Pfam" id="PF00230">
    <property type="entry name" value="MIP"/>
    <property type="match status" value="1"/>
</dbReference>
<dbReference type="InterPro" id="IPR000425">
    <property type="entry name" value="MIP"/>
</dbReference>
<feature type="transmembrane region" description="Helical" evidence="10">
    <location>
        <begin position="136"/>
        <end position="156"/>
    </location>
</feature>
<keyword evidence="6" id="KW-0677">Repeat</keyword>
<accession>A0A1E4TE44</accession>
<evidence type="ECO:0000256" key="1">
    <source>
        <dbReference type="ARBA" id="ARBA00004477"/>
    </source>
</evidence>
<dbReference type="OrthoDB" id="3222at2759"/>
<evidence type="ECO:0000256" key="3">
    <source>
        <dbReference type="ARBA" id="ARBA00006175"/>
    </source>
</evidence>
<keyword evidence="7 10" id="KW-1133">Transmembrane helix</keyword>
<evidence type="ECO:0008006" key="13">
    <source>
        <dbReference type="Google" id="ProtNLM"/>
    </source>
</evidence>
<feature type="transmembrane region" description="Helical" evidence="10">
    <location>
        <begin position="103"/>
        <end position="124"/>
    </location>
</feature>
<dbReference type="PANTHER" id="PTHR19139">
    <property type="entry name" value="AQUAPORIN TRANSPORTER"/>
    <property type="match status" value="1"/>
</dbReference>
<evidence type="ECO:0000256" key="10">
    <source>
        <dbReference type="SAM" id="Phobius"/>
    </source>
</evidence>